<proteinExistence type="predicted"/>
<protein>
    <recommendedName>
        <fullName evidence="3">PPM-type phosphatase domain-containing protein</fullName>
    </recommendedName>
</protein>
<gene>
    <name evidence="1" type="ORF">STHAL_32805</name>
</gene>
<comment type="caution">
    <text evidence="1">The sequence shown here is derived from an EMBL/GenBank/DDBJ whole genome shotgun (WGS) entry which is preliminary data.</text>
</comment>
<dbReference type="RefSeq" id="WP_228873942.1">
    <property type="nucleotide sequence ID" value="NZ_JAHUVW010000004.1"/>
</dbReference>
<sequence length="130" mass="12749">MTTPTRILSAVATAASTSGPSGDAAYVHALADGTTAACVVDGIGHSPRIGARAALLAEVGARIGATRGPLHGLLTAAELIADPGPEDCPEEDAVAVAAVLHPSRGDVSVAWTGEIAWPGATTRPPAPSPG</sequence>
<dbReference type="EMBL" id="JAHUVW010000004">
    <property type="protein sequence ID" value="MBV7674230.1"/>
    <property type="molecule type" value="Genomic_DNA"/>
</dbReference>
<name>A0ABS6U139_STRHA</name>
<dbReference type="Proteomes" id="UP000735541">
    <property type="component" value="Unassembled WGS sequence"/>
</dbReference>
<evidence type="ECO:0008006" key="3">
    <source>
        <dbReference type="Google" id="ProtNLM"/>
    </source>
</evidence>
<evidence type="ECO:0000313" key="1">
    <source>
        <dbReference type="EMBL" id="MBV7674230.1"/>
    </source>
</evidence>
<keyword evidence="2" id="KW-1185">Reference proteome</keyword>
<reference evidence="1 2" key="1">
    <citation type="submission" date="2021-07" db="EMBL/GenBank/DDBJ databases">
        <title>Sequencing Streptomyces halstedii LGO-A4 genome an citrus endophytic actinomycete.</title>
        <authorList>
            <person name="Samborskyy M."/>
            <person name="Scott N."/>
            <person name="Deglau R."/>
            <person name="Dickens S."/>
            <person name="Oliveira L.G."/>
        </authorList>
    </citation>
    <scope>NUCLEOTIDE SEQUENCE [LARGE SCALE GENOMIC DNA]</scope>
    <source>
        <strain evidence="1 2">LGO-A4</strain>
    </source>
</reference>
<accession>A0ABS6U139</accession>
<evidence type="ECO:0000313" key="2">
    <source>
        <dbReference type="Proteomes" id="UP000735541"/>
    </source>
</evidence>
<organism evidence="1 2">
    <name type="scientific">Streptomyces halstedii</name>
    <dbReference type="NCBI Taxonomy" id="1944"/>
    <lineage>
        <taxon>Bacteria</taxon>
        <taxon>Bacillati</taxon>
        <taxon>Actinomycetota</taxon>
        <taxon>Actinomycetes</taxon>
        <taxon>Kitasatosporales</taxon>
        <taxon>Streptomycetaceae</taxon>
        <taxon>Streptomyces</taxon>
    </lineage>
</organism>